<dbReference type="InterPro" id="IPR051932">
    <property type="entry name" value="Bact_StressResp_Reg"/>
</dbReference>
<dbReference type="SUPFAM" id="SSF52091">
    <property type="entry name" value="SpoIIaa-like"/>
    <property type="match status" value="1"/>
</dbReference>
<evidence type="ECO:0000259" key="2">
    <source>
        <dbReference type="PROSITE" id="PS50801"/>
    </source>
</evidence>
<name>A0A7X2IZC0_9BACI</name>
<reference evidence="3 4" key="1">
    <citation type="submission" date="2019-11" db="EMBL/GenBank/DDBJ databases">
        <title>Bacillus lacus genome.</title>
        <authorList>
            <person name="Allen C.J."/>
            <person name="Newman J.D."/>
        </authorList>
    </citation>
    <scope>NUCLEOTIDE SEQUENCE [LARGE SCALE GENOMIC DNA]</scope>
    <source>
        <strain evidence="3 4">KCTC 33946</strain>
    </source>
</reference>
<organism evidence="3 4">
    <name type="scientific">Metabacillus lacus</name>
    <dbReference type="NCBI Taxonomy" id="1983721"/>
    <lineage>
        <taxon>Bacteria</taxon>
        <taxon>Bacillati</taxon>
        <taxon>Bacillota</taxon>
        <taxon>Bacilli</taxon>
        <taxon>Bacillales</taxon>
        <taxon>Bacillaceae</taxon>
        <taxon>Metabacillus</taxon>
    </lineage>
</organism>
<dbReference type="OrthoDB" id="9800154at2"/>
<dbReference type="InterPro" id="IPR036513">
    <property type="entry name" value="STAS_dom_sf"/>
</dbReference>
<feature type="domain" description="STAS" evidence="2">
    <location>
        <begin position="163"/>
        <end position="274"/>
    </location>
</feature>
<sequence>MTKQEEFKYISNKFLENKQNIASNMFQLIEEHYEHSPAVPDVLKENLGLLRLNLVEMIAAALLHEEDAAERVSLWAEEVAESNVRRGLELDTLLHAVSFYRASLWEIFEDDLQERKISFQTLLEGLQLIDRLLDSIIFAFSRTYVDYQKRNLELARQAVDELSVPIVPISSEIGVLPLVGEIDTKRASLIMNHSLSYCTKLRLKHLFIDLSGVPVMDTMVANYIFQVSQSLRLIGVETTITGIRPEIAQTVIGLGIDFRSVETRANLKQALAGHGYSIRPS</sequence>
<comment type="caution">
    <text evidence="3">The sequence shown here is derived from an EMBL/GenBank/DDBJ whole genome shotgun (WGS) entry which is preliminary data.</text>
</comment>
<keyword evidence="1" id="KW-0597">Phosphoprotein</keyword>
<dbReference type="EMBL" id="WKKI01000009">
    <property type="protein sequence ID" value="MRX71938.1"/>
    <property type="molecule type" value="Genomic_DNA"/>
</dbReference>
<dbReference type="RefSeq" id="WP_154307080.1">
    <property type="nucleotide sequence ID" value="NZ_WKKI01000009.1"/>
</dbReference>
<dbReference type="Gene3D" id="3.30.750.24">
    <property type="entry name" value="STAS domain"/>
    <property type="match status" value="1"/>
</dbReference>
<dbReference type="Pfam" id="PF01740">
    <property type="entry name" value="STAS"/>
    <property type="match status" value="1"/>
</dbReference>
<dbReference type="CDD" id="cd07041">
    <property type="entry name" value="STAS_RsbR_RsbS_like"/>
    <property type="match status" value="1"/>
</dbReference>
<proteinExistence type="predicted"/>
<dbReference type="PANTHER" id="PTHR33745:SF3">
    <property type="entry name" value="RSBT CO-ANTAGONIST PROTEIN RSBRC"/>
    <property type="match status" value="1"/>
</dbReference>
<gene>
    <name evidence="3" type="ORF">GJU40_07095</name>
</gene>
<dbReference type="PROSITE" id="PS50801">
    <property type="entry name" value="STAS"/>
    <property type="match status" value="1"/>
</dbReference>
<evidence type="ECO:0000313" key="3">
    <source>
        <dbReference type="EMBL" id="MRX71938.1"/>
    </source>
</evidence>
<dbReference type="InterPro" id="IPR025751">
    <property type="entry name" value="RsbRD_N_dom"/>
</dbReference>
<dbReference type="AlphaFoldDB" id="A0A7X2IZC0"/>
<accession>A0A7X2IZC0</accession>
<keyword evidence="4" id="KW-1185">Reference proteome</keyword>
<dbReference type="Pfam" id="PF14361">
    <property type="entry name" value="RsbRD_N"/>
    <property type="match status" value="1"/>
</dbReference>
<evidence type="ECO:0000313" key="4">
    <source>
        <dbReference type="Proteomes" id="UP000448867"/>
    </source>
</evidence>
<dbReference type="PANTHER" id="PTHR33745">
    <property type="entry name" value="RSBT ANTAGONIST PROTEIN RSBS-RELATED"/>
    <property type="match status" value="1"/>
</dbReference>
<protein>
    <submittedName>
        <fullName evidence="3">STAS domain-containing protein</fullName>
    </submittedName>
</protein>
<dbReference type="InterPro" id="IPR002645">
    <property type="entry name" value="STAS_dom"/>
</dbReference>
<dbReference type="Proteomes" id="UP000448867">
    <property type="component" value="Unassembled WGS sequence"/>
</dbReference>
<evidence type="ECO:0000256" key="1">
    <source>
        <dbReference type="ARBA" id="ARBA00022553"/>
    </source>
</evidence>